<dbReference type="RefSeq" id="WP_135531266.1">
    <property type="nucleotide sequence ID" value="NZ_SRKZ01000004.1"/>
</dbReference>
<dbReference type="CDD" id="cd08026">
    <property type="entry name" value="DUF326"/>
    <property type="match status" value="1"/>
</dbReference>
<name>A0A4Z0MJ79_9BACT</name>
<dbReference type="PANTHER" id="PTHR37310:SF1">
    <property type="entry name" value="CYTOPLASMIC PROTEIN"/>
    <property type="match status" value="1"/>
</dbReference>
<dbReference type="EMBL" id="SRKZ01000004">
    <property type="protein sequence ID" value="TGD79519.1"/>
    <property type="molecule type" value="Genomic_DNA"/>
</dbReference>
<dbReference type="InterPro" id="IPR044543">
    <property type="entry name" value="YHJQ-like"/>
</dbReference>
<organism evidence="1 2">
    <name type="scientific">Hymenobacter wooponensis</name>
    <dbReference type="NCBI Taxonomy" id="1525360"/>
    <lineage>
        <taxon>Bacteria</taxon>
        <taxon>Pseudomonadati</taxon>
        <taxon>Bacteroidota</taxon>
        <taxon>Cytophagia</taxon>
        <taxon>Cytophagales</taxon>
        <taxon>Hymenobacteraceae</taxon>
        <taxon>Hymenobacter</taxon>
    </lineage>
</organism>
<dbReference type="Gene3D" id="1.20.1270.360">
    <property type="match status" value="1"/>
</dbReference>
<protein>
    <submittedName>
        <fullName evidence="1">Four-helix bundle copper-binding protein</fullName>
    </submittedName>
</protein>
<keyword evidence="2" id="KW-1185">Reference proteome</keyword>
<evidence type="ECO:0000313" key="2">
    <source>
        <dbReference type="Proteomes" id="UP000298284"/>
    </source>
</evidence>
<dbReference type="Proteomes" id="UP000298284">
    <property type="component" value="Unassembled WGS sequence"/>
</dbReference>
<accession>A0A4Z0MJ79</accession>
<dbReference type="AlphaFoldDB" id="A0A4Z0MJ79"/>
<dbReference type="OrthoDB" id="5396211at2"/>
<proteinExistence type="predicted"/>
<evidence type="ECO:0000313" key="1">
    <source>
        <dbReference type="EMBL" id="TGD79519.1"/>
    </source>
</evidence>
<dbReference type="Pfam" id="PF03860">
    <property type="entry name" value="Csp"/>
    <property type="match status" value="1"/>
</dbReference>
<dbReference type="PANTHER" id="PTHR37310">
    <property type="entry name" value="CYTOPLASMIC PROTEIN-RELATED"/>
    <property type="match status" value="1"/>
</dbReference>
<gene>
    <name evidence="1" type="ORF">EU557_14940</name>
</gene>
<comment type="caution">
    <text evidence="1">The sequence shown here is derived from an EMBL/GenBank/DDBJ whole genome shotgun (WGS) entry which is preliminary data.</text>
</comment>
<reference evidence="1 2" key="1">
    <citation type="submission" date="2019-04" db="EMBL/GenBank/DDBJ databases">
        <authorList>
            <person name="Feng G."/>
            <person name="Zhang J."/>
            <person name="Zhu H."/>
        </authorList>
    </citation>
    <scope>NUCLEOTIDE SEQUENCE [LARGE SCALE GENOMIC DNA]</scope>
    <source>
        <strain evidence="1 2">JCM 19491</strain>
    </source>
</reference>
<dbReference type="InterPro" id="IPR005560">
    <property type="entry name" value="Csp_YhjQ"/>
</dbReference>
<sequence>MLPRQQHVLDALHACIIACEQLAIAGLDSPELQRGVRLSRDCADLCRLTASFVVRQAEHTVHILRECAELCRSCADECTQFSTEAARHCTETCRRAEDACRTAFVLPTFAP</sequence>